<evidence type="ECO:0000256" key="1">
    <source>
        <dbReference type="SAM" id="MobiDB-lite"/>
    </source>
</evidence>
<keyword evidence="2" id="KW-1133">Transmembrane helix</keyword>
<reference evidence="3 4" key="1">
    <citation type="journal article" date="2015" name="Genome Biol. Evol.">
        <title>Phylogenomic analyses indicate that early fungi evolved digesting cell walls of algal ancestors of land plants.</title>
        <authorList>
            <person name="Chang Y."/>
            <person name="Wang S."/>
            <person name="Sekimoto S."/>
            <person name="Aerts A.L."/>
            <person name="Choi C."/>
            <person name="Clum A."/>
            <person name="LaButti K.M."/>
            <person name="Lindquist E.A."/>
            <person name="Yee Ngan C."/>
            <person name="Ohm R.A."/>
            <person name="Salamov A.A."/>
            <person name="Grigoriev I.V."/>
            <person name="Spatafora J.W."/>
            <person name="Berbee M.L."/>
        </authorList>
    </citation>
    <scope>NUCLEOTIDE SEQUENCE [LARGE SCALE GENOMIC DNA]</scope>
    <source>
        <strain evidence="3 4">NRRL 28638</strain>
    </source>
</reference>
<keyword evidence="2" id="KW-0812">Transmembrane</keyword>
<dbReference type="EMBL" id="KQ964442">
    <property type="protein sequence ID" value="KXN73031.1"/>
    <property type="molecule type" value="Genomic_DNA"/>
</dbReference>
<evidence type="ECO:0000256" key="2">
    <source>
        <dbReference type="SAM" id="Phobius"/>
    </source>
</evidence>
<accession>A0A137PDL8</accession>
<feature type="region of interest" description="Disordered" evidence="1">
    <location>
        <begin position="397"/>
        <end position="420"/>
    </location>
</feature>
<dbReference type="AlphaFoldDB" id="A0A137PDL8"/>
<proteinExistence type="predicted"/>
<gene>
    <name evidence="3" type="ORF">CONCODRAFT_68558</name>
</gene>
<evidence type="ECO:0000313" key="4">
    <source>
        <dbReference type="Proteomes" id="UP000070444"/>
    </source>
</evidence>
<evidence type="ECO:0000313" key="3">
    <source>
        <dbReference type="EMBL" id="KXN73031.1"/>
    </source>
</evidence>
<feature type="transmembrane region" description="Helical" evidence="2">
    <location>
        <begin position="245"/>
        <end position="264"/>
    </location>
</feature>
<protein>
    <recommendedName>
        <fullName evidence="5">Transmembrane protein</fullName>
    </recommendedName>
</protein>
<name>A0A137PDL8_CONC2</name>
<feature type="transmembrane region" description="Helical" evidence="2">
    <location>
        <begin position="114"/>
        <end position="136"/>
    </location>
</feature>
<organism evidence="3 4">
    <name type="scientific">Conidiobolus coronatus (strain ATCC 28846 / CBS 209.66 / NRRL 28638)</name>
    <name type="common">Delacroixia coronata</name>
    <dbReference type="NCBI Taxonomy" id="796925"/>
    <lineage>
        <taxon>Eukaryota</taxon>
        <taxon>Fungi</taxon>
        <taxon>Fungi incertae sedis</taxon>
        <taxon>Zoopagomycota</taxon>
        <taxon>Entomophthoromycotina</taxon>
        <taxon>Entomophthoromycetes</taxon>
        <taxon>Entomophthorales</taxon>
        <taxon>Ancylistaceae</taxon>
        <taxon>Conidiobolus</taxon>
    </lineage>
</organism>
<feature type="transmembrane region" description="Helical" evidence="2">
    <location>
        <begin position="313"/>
        <end position="332"/>
    </location>
</feature>
<sequence>MKTSGRDNQPNSVVYKEEEYKKIPLNRSNILKLLKLANKQARKGAFIASSLVIIGGLLTDKRFNIKKIIRRPALLFCYSILTEILPIITNWSLLKSDIIAGLLTGWIIAFETPQQQAFISLWGFTNFIQASCSIMYRENILRVPYGAQLIYSSFVAQLLYSLLYHPLSLPVTELNILKSIIPLGSIRNLFLKHENEGYDPTLFEIVAGNKSGETFDTLCSHSHSESITCERNSLKTGVHFAKANFAYFVIISVIPTLILDFKSIKRRPFLVFASKLMNLTQTLGTILLTSTLLNYQVCKSSWAQSTRENPSSWRYLSIIQAFLAGLASMNSATSLYNILRKKGLIFKIPYFFPILYSVFYTAMLTLMRHYPSILTPIMVFGLNSFFGKERLLKPDQAENNTTQEENEDNQISDKLARDKRTNRIKKDYKYNNID</sequence>
<feature type="transmembrane region" description="Helical" evidence="2">
    <location>
        <begin position="369"/>
        <end position="386"/>
    </location>
</feature>
<keyword evidence="2" id="KW-0472">Membrane</keyword>
<feature type="transmembrane region" description="Helical" evidence="2">
    <location>
        <begin position="72"/>
        <end position="94"/>
    </location>
</feature>
<keyword evidence="4" id="KW-1185">Reference proteome</keyword>
<dbReference type="Proteomes" id="UP000070444">
    <property type="component" value="Unassembled WGS sequence"/>
</dbReference>
<evidence type="ECO:0008006" key="5">
    <source>
        <dbReference type="Google" id="ProtNLM"/>
    </source>
</evidence>
<feature type="transmembrane region" description="Helical" evidence="2">
    <location>
        <begin position="344"/>
        <end position="363"/>
    </location>
</feature>